<protein>
    <submittedName>
        <fullName evidence="2">Uncharacterized protein</fullName>
    </submittedName>
</protein>
<accession>A0A0G0HT26</accession>
<evidence type="ECO:0000256" key="1">
    <source>
        <dbReference type="SAM" id="MobiDB-lite"/>
    </source>
</evidence>
<reference evidence="2 3" key="1">
    <citation type="journal article" date="2015" name="Nature">
        <title>rRNA introns, odd ribosomes, and small enigmatic genomes across a large radiation of phyla.</title>
        <authorList>
            <person name="Brown C.T."/>
            <person name="Hug L.A."/>
            <person name="Thomas B.C."/>
            <person name="Sharon I."/>
            <person name="Castelle C.J."/>
            <person name="Singh A."/>
            <person name="Wilkins M.J."/>
            <person name="Williams K.H."/>
            <person name="Banfield J.F."/>
        </authorList>
    </citation>
    <scope>NUCLEOTIDE SEQUENCE [LARGE SCALE GENOMIC DNA]</scope>
</reference>
<name>A0A0G0HT26_9BACT</name>
<dbReference type="Proteomes" id="UP000034603">
    <property type="component" value="Unassembled WGS sequence"/>
</dbReference>
<gene>
    <name evidence="2" type="ORF">US62_C0015G0008</name>
</gene>
<feature type="compositionally biased region" description="Basic and acidic residues" evidence="1">
    <location>
        <begin position="13"/>
        <end position="24"/>
    </location>
</feature>
<proteinExistence type="predicted"/>
<feature type="region of interest" description="Disordered" evidence="1">
    <location>
        <begin position="1"/>
        <end position="39"/>
    </location>
</feature>
<dbReference type="EMBL" id="LBTR01000015">
    <property type="protein sequence ID" value="KKQ45427.1"/>
    <property type="molecule type" value="Genomic_DNA"/>
</dbReference>
<organism evidence="2 3">
    <name type="scientific">Candidatus Woesebacteria bacterium GW2011_GWA1_37_8</name>
    <dbReference type="NCBI Taxonomy" id="1618546"/>
    <lineage>
        <taxon>Bacteria</taxon>
        <taxon>Candidatus Woeseibacteriota</taxon>
    </lineage>
</organism>
<sequence>MRPVEKGPVGSPSDERPKPEDKPGPKSILSRRFTTLRSK</sequence>
<evidence type="ECO:0000313" key="3">
    <source>
        <dbReference type="Proteomes" id="UP000034603"/>
    </source>
</evidence>
<evidence type="ECO:0000313" key="2">
    <source>
        <dbReference type="EMBL" id="KKQ45427.1"/>
    </source>
</evidence>
<comment type="caution">
    <text evidence="2">The sequence shown here is derived from an EMBL/GenBank/DDBJ whole genome shotgun (WGS) entry which is preliminary data.</text>
</comment>
<dbReference type="AlphaFoldDB" id="A0A0G0HT26"/>